<dbReference type="InterPro" id="IPR039374">
    <property type="entry name" value="SIP_fam"/>
</dbReference>
<dbReference type="FunFam" id="2.40.30.10:FF:000131">
    <property type="entry name" value="NADPH-dependent ferric siderophore reductase"/>
    <property type="match status" value="1"/>
</dbReference>
<comment type="caution">
    <text evidence="2">The sequence shown here is derived from an EMBL/GenBank/DDBJ whole genome shotgun (WGS) entry which is preliminary data.</text>
</comment>
<organism evidence="2 3">
    <name type="scientific">Allostreptomyces psammosilenae</name>
    <dbReference type="NCBI Taxonomy" id="1892865"/>
    <lineage>
        <taxon>Bacteria</taxon>
        <taxon>Bacillati</taxon>
        <taxon>Actinomycetota</taxon>
        <taxon>Actinomycetes</taxon>
        <taxon>Kitasatosporales</taxon>
        <taxon>Streptomycetaceae</taxon>
        <taxon>Allostreptomyces</taxon>
    </lineage>
</organism>
<dbReference type="GO" id="GO:0016491">
    <property type="term" value="F:oxidoreductase activity"/>
    <property type="evidence" value="ECO:0007669"/>
    <property type="project" value="InterPro"/>
</dbReference>
<proteinExistence type="predicted"/>
<keyword evidence="3" id="KW-1185">Reference proteome</keyword>
<dbReference type="PANTHER" id="PTHR30157">
    <property type="entry name" value="FERRIC REDUCTASE, NADPH-DEPENDENT"/>
    <property type="match status" value="1"/>
</dbReference>
<dbReference type="InterPro" id="IPR017927">
    <property type="entry name" value="FAD-bd_FR_type"/>
</dbReference>
<name>A0A852ZRI1_9ACTN</name>
<feature type="domain" description="FAD-binding FR-type" evidence="1">
    <location>
        <begin position="1"/>
        <end position="119"/>
    </location>
</feature>
<dbReference type="PANTHER" id="PTHR30157:SF0">
    <property type="entry name" value="NADPH-DEPENDENT FERRIC-CHELATE REDUCTASE"/>
    <property type="match status" value="1"/>
</dbReference>
<evidence type="ECO:0000313" key="3">
    <source>
        <dbReference type="Proteomes" id="UP000567795"/>
    </source>
</evidence>
<gene>
    <name evidence="2" type="ORF">FHU37_001328</name>
</gene>
<evidence type="ECO:0000313" key="2">
    <source>
        <dbReference type="EMBL" id="NYI04385.1"/>
    </source>
</evidence>
<dbReference type="InterPro" id="IPR017938">
    <property type="entry name" value="Riboflavin_synthase-like_b-brl"/>
</dbReference>
<dbReference type="InterPro" id="IPR013113">
    <property type="entry name" value="SIP_FAD-bd"/>
</dbReference>
<dbReference type="CDD" id="cd06193">
    <property type="entry name" value="siderophore_interacting"/>
    <property type="match status" value="1"/>
</dbReference>
<dbReference type="Gene3D" id="3.40.50.80">
    <property type="entry name" value="Nucleotide-binding domain of ferredoxin-NADP reductase (FNR) module"/>
    <property type="match status" value="1"/>
</dbReference>
<accession>A0A852ZRI1</accession>
<dbReference type="Pfam" id="PF08021">
    <property type="entry name" value="FAD_binding_9"/>
    <property type="match status" value="1"/>
</dbReference>
<dbReference type="Gene3D" id="2.40.30.10">
    <property type="entry name" value="Translation factors"/>
    <property type="match status" value="1"/>
</dbReference>
<protein>
    <submittedName>
        <fullName evidence="2">NADPH-dependent ferric siderophore reductase</fullName>
    </submittedName>
</protein>
<dbReference type="SUPFAM" id="SSF63380">
    <property type="entry name" value="Riboflavin synthase domain-like"/>
    <property type="match status" value="1"/>
</dbReference>
<dbReference type="Proteomes" id="UP000567795">
    <property type="component" value="Unassembled WGS sequence"/>
</dbReference>
<reference evidence="2 3" key="1">
    <citation type="submission" date="2020-07" db="EMBL/GenBank/DDBJ databases">
        <title>Sequencing the genomes of 1000 actinobacteria strains.</title>
        <authorList>
            <person name="Klenk H.-P."/>
        </authorList>
    </citation>
    <scope>NUCLEOTIDE SEQUENCE [LARGE SCALE GENOMIC DNA]</scope>
    <source>
        <strain evidence="2 3">DSM 42178</strain>
    </source>
</reference>
<dbReference type="PROSITE" id="PS51384">
    <property type="entry name" value="FAD_FR"/>
    <property type="match status" value="1"/>
</dbReference>
<dbReference type="Pfam" id="PF04954">
    <property type="entry name" value="SIP"/>
    <property type="match status" value="1"/>
</dbReference>
<dbReference type="InterPro" id="IPR039261">
    <property type="entry name" value="FNR_nucleotide-bd"/>
</dbReference>
<dbReference type="AlphaFoldDB" id="A0A852ZRI1"/>
<dbReference type="InterPro" id="IPR007037">
    <property type="entry name" value="SIP_rossman_dom"/>
</dbReference>
<sequence length="274" mass="30332">MLYTERLTPHLVRVVLGGPGLRGFTAGEYSDNYVKLLFGRPGVRYPEPFDMEAVRRDLPREDWPRQRTYTVRAWDPDAAELTIDFVVHGDEGLGGPWAAAARPGDEIHLLGPGGGYLPSASADWHLLAGDESALPAIAASLERLPADATAHVLLEVADEREELKLPTPAGTELTWLHRGTRPVGEALVEAVRALDFPAGRPHVFVHGEAGFVRRIRRLLRVERGVPLEDMSISGYWRLGADDESWRAVKVDWNRQTEREEAEAVRSRQAPTAAA</sequence>
<evidence type="ECO:0000259" key="1">
    <source>
        <dbReference type="PROSITE" id="PS51384"/>
    </source>
</evidence>
<dbReference type="EMBL" id="JACBZD010000001">
    <property type="protein sequence ID" value="NYI04385.1"/>
    <property type="molecule type" value="Genomic_DNA"/>
</dbReference>